<comment type="caution">
    <text evidence="1">The sequence shown here is derived from an EMBL/GenBank/DDBJ whole genome shotgun (WGS) entry which is preliminary data.</text>
</comment>
<protein>
    <submittedName>
        <fullName evidence="1">Uncharacterized protein</fullName>
    </submittedName>
</protein>
<accession>A0A8S9NWF7</accession>
<evidence type="ECO:0000313" key="2">
    <source>
        <dbReference type="Proteomes" id="UP000712600"/>
    </source>
</evidence>
<name>A0A8S9NWF7_BRACR</name>
<dbReference type="EMBL" id="QGKX02001521">
    <property type="protein sequence ID" value="KAF3508056.1"/>
    <property type="molecule type" value="Genomic_DNA"/>
</dbReference>
<reference evidence="1" key="1">
    <citation type="submission" date="2019-12" db="EMBL/GenBank/DDBJ databases">
        <title>Genome sequencing and annotation of Brassica cretica.</title>
        <authorList>
            <person name="Studholme D.J."/>
            <person name="Sarris P."/>
        </authorList>
    </citation>
    <scope>NUCLEOTIDE SEQUENCE</scope>
    <source>
        <strain evidence="1">PFS-109/04</strain>
        <tissue evidence="1">Leaf</tissue>
    </source>
</reference>
<dbReference type="Proteomes" id="UP000712600">
    <property type="component" value="Unassembled WGS sequence"/>
</dbReference>
<organism evidence="1 2">
    <name type="scientific">Brassica cretica</name>
    <name type="common">Mustard</name>
    <dbReference type="NCBI Taxonomy" id="69181"/>
    <lineage>
        <taxon>Eukaryota</taxon>
        <taxon>Viridiplantae</taxon>
        <taxon>Streptophyta</taxon>
        <taxon>Embryophyta</taxon>
        <taxon>Tracheophyta</taxon>
        <taxon>Spermatophyta</taxon>
        <taxon>Magnoliopsida</taxon>
        <taxon>eudicotyledons</taxon>
        <taxon>Gunneridae</taxon>
        <taxon>Pentapetalae</taxon>
        <taxon>rosids</taxon>
        <taxon>malvids</taxon>
        <taxon>Brassicales</taxon>
        <taxon>Brassicaceae</taxon>
        <taxon>Brassiceae</taxon>
        <taxon>Brassica</taxon>
    </lineage>
</organism>
<dbReference type="AlphaFoldDB" id="A0A8S9NWF7"/>
<evidence type="ECO:0000313" key="1">
    <source>
        <dbReference type="EMBL" id="KAF3508056.1"/>
    </source>
</evidence>
<proteinExistence type="predicted"/>
<sequence length="97" mass="10957">MTNASIFLSDLKTGQCSSTVQVRLIRFWEARSGKLMGVENNLIPKISSFFPWLSSSQSVNTPKFLSDLKSGRFSFIVQMSKEDEEMLRTALSAFRAK</sequence>
<gene>
    <name evidence="1" type="ORF">F2Q69_00006372</name>
</gene>